<protein>
    <submittedName>
        <fullName evidence="2">Uncharacterized protein</fullName>
    </submittedName>
</protein>
<comment type="caution">
    <text evidence="2">The sequence shown here is derived from an EMBL/GenBank/DDBJ whole genome shotgun (WGS) entry which is preliminary data.</text>
</comment>
<sequence length="45" mass="4995">MLPDLRTIILVLVITLFISAIASFFLLLPKGIDVSLWHKPISTTS</sequence>
<accession>F5T1T2</accession>
<evidence type="ECO:0000313" key="2">
    <source>
        <dbReference type="EMBL" id="EGL53223.1"/>
    </source>
</evidence>
<dbReference type="STRING" id="1026882.MAMP_00627"/>
<proteinExistence type="predicted"/>
<reference evidence="2 3" key="1">
    <citation type="journal article" date="2011" name="J. Bacteriol.">
        <title>Draft genome sequence of Methylophaga aminisulfidivorans MP T.</title>
        <authorList>
            <person name="Han G.H."/>
            <person name="Kim W."/>
            <person name="Chun J."/>
            <person name="Kim S.W."/>
        </authorList>
    </citation>
    <scope>NUCLEOTIDE SEQUENCE [LARGE SCALE GENOMIC DNA]</scope>
    <source>
        <strain evidence="3">MP(T)</strain>
    </source>
</reference>
<keyword evidence="1" id="KW-0812">Transmembrane</keyword>
<keyword evidence="1" id="KW-0472">Membrane</keyword>
<evidence type="ECO:0000256" key="1">
    <source>
        <dbReference type="SAM" id="Phobius"/>
    </source>
</evidence>
<keyword evidence="3" id="KW-1185">Reference proteome</keyword>
<evidence type="ECO:0000313" key="3">
    <source>
        <dbReference type="Proteomes" id="UP000003544"/>
    </source>
</evidence>
<dbReference type="AlphaFoldDB" id="F5T1T2"/>
<dbReference type="Proteomes" id="UP000003544">
    <property type="component" value="Unassembled WGS sequence"/>
</dbReference>
<name>F5T1T2_9GAMM</name>
<dbReference type="EMBL" id="AFIG01000003">
    <property type="protein sequence ID" value="EGL53223.1"/>
    <property type="molecule type" value="Genomic_DNA"/>
</dbReference>
<feature type="transmembrane region" description="Helical" evidence="1">
    <location>
        <begin position="7"/>
        <end position="28"/>
    </location>
</feature>
<keyword evidence="1" id="KW-1133">Transmembrane helix</keyword>
<gene>
    <name evidence="2" type="ORF">MAMP_00627</name>
</gene>
<organism evidence="2 3">
    <name type="scientific">Methylophaga aminisulfidivorans MP</name>
    <dbReference type="NCBI Taxonomy" id="1026882"/>
    <lineage>
        <taxon>Bacteria</taxon>
        <taxon>Pseudomonadati</taxon>
        <taxon>Pseudomonadota</taxon>
        <taxon>Gammaproteobacteria</taxon>
        <taxon>Thiotrichales</taxon>
        <taxon>Piscirickettsiaceae</taxon>
        <taxon>Methylophaga</taxon>
    </lineage>
</organism>